<dbReference type="AlphaFoldDB" id="A0A0H5Q908"/>
<keyword evidence="1" id="KW-0614">Plasmid</keyword>
<sequence>MIQPEMPPVLQEFERHRHTTDKLARQVLKQIGKDTGRRYPDALNDFRGQDYDTTLAFWVAIEKLQPGKFNQVEYCHGCRAFHLWLDTSSGD</sequence>
<reference evidence="1" key="2">
    <citation type="submission" date="2015-07" db="EMBL/GenBank/DDBJ databases">
        <title>Plasmids, circular viruses and viroids from rat gut.</title>
        <authorList>
            <person name="Jorgensen T.J."/>
            <person name="Hansen M.A."/>
            <person name="Xu Z."/>
            <person name="Tabak M.A."/>
            <person name="Sorensen S.J."/>
            <person name="Hansen L.H."/>
        </authorList>
    </citation>
    <scope>NUCLEOTIDE SEQUENCE</scope>
    <source>
        <plasmid evidence="1">pRGFK1779</plasmid>
    </source>
</reference>
<proteinExistence type="predicted"/>
<accession>A0A0H5Q908</accession>
<name>A0A0H5Q908_9ZZZZ</name>
<protein>
    <submittedName>
        <fullName evidence="1">Uncharacterized protein</fullName>
    </submittedName>
</protein>
<geneLocation type="plasmid" evidence="1">
    <name>pRGFK1779</name>
</geneLocation>
<dbReference type="EMBL" id="LN854279">
    <property type="protein sequence ID" value="CRY97864.1"/>
    <property type="molecule type" value="Genomic_DNA"/>
</dbReference>
<reference evidence="1" key="1">
    <citation type="submission" date="2015-06" db="EMBL/GenBank/DDBJ databases">
        <authorList>
            <person name="Joergensen T."/>
        </authorList>
    </citation>
    <scope>NUCLEOTIDE SEQUENCE</scope>
    <source>
        <plasmid evidence="1">pRGFK1779</plasmid>
    </source>
</reference>
<evidence type="ECO:0000313" key="1">
    <source>
        <dbReference type="EMBL" id="CRY97864.1"/>
    </source>
</evidence>
<organism evidence="1">
    <name type="scientific">uncultured prokaryote</name>
    <dbReference type="NCBI Taxonomy" id="198431"/>
    <lineage>
        <taxon>unclassified sequences</taxon>
        <taxon>environmental samples</taxon>
    </lineage>
</organism>